<evidence type="ECO:0000313" key="2">
    <source>
        <dbReference type="EMBL" id="KKM45478.1"/>
    </source>
</evidence>
<reference evidence="2" key="1">
    <citation type="journal article" date="2015" name="Nature">
        <title>Complex archaea that bridge the gap between prokaryotes and eukaryotes.</title>
        <authorList>
            <person name="Spang A."/>
            <person name="Saw J.H."/>
            <person name="Jorgensen S.L."/>
            <person name="Zaremba-Niedzwiedzka K."/>
            <person name="Martijn J."/>
            <person name="Lind A.E."/>
            <person name="van Eijk R."/>
            <person name="Schleper C."/>
            <person name="Guy L."/>
            <person name="Ettema T.J."/>
        </authorList>
    </citation>
    <scope>NUCLEOTIDE SEQUENCE</scope>
</reference>
<proteinExistence type="predicted"/>
<accession>A0A0F9L3X1</accession>
<dbReference type="EMBL" id="LAZR01012052">
    <property type="protein sequence ID" value="KKM45478.1"/>
    <property type="molecule type" value="Genomic_DNA"/>
</dbReference>
<evidence type="ECO:0000256" key="1">
    <source>
        <dbReference type="SAM" id="MobiDB-lite"/>
    </source>
</evidence>
<feature type="region of interest" description="Disordered" evidence="1">
    <location>
        <begin position="1"/>
        <end position="31"/>
    </location>
</feature>
<gene>
    <name evidence="2" type="ORF">LCGC14_1560650</name>
</gene>
<sequence>MDNQPKTDSAPPSPQGEKPNWHPPDPAPEGQSWKCPDCYSWVTLGENAWYHALRTGHGKPALESIPAPAPPAPHDTLREGKAYFVGEEAFLKCAAEGGHDGVCLPNGCGECFWEGFLAYRGALAA</sequence>
<dbReference type="AlphaFoldDB" id="A0A0F9L3X1"/>
<organism evidence="2">
    <name type="scientific">marine sediment metagenome</name>
    <dbReference type="NCBI Taxonomy" id="412755"/>
    <lineage>
        <taxon>unclassified sequences</taxon>
        <taxon>metagenomes</taxon>
        <taxon>ecological metagenomes</taxon>
    </lineage>
</organism>
<protein>
    <submittedName>
        <fullName evidence="2">Uncharacterized protein</fullName>
    </submittedName>
</protein>
<comment type="caution">
    <text evidence="2">The sequence shown here is derived from an EMBL/GenBank/DDBJ whole genome shotgun (WGS) entry which is preliminary data.</text>
</comment>
<feature type="non-terminal residue" evidence="2">
    <location>
        <position position="125"/>
    </location>
</feature>
<name>A0A0F9L3X1_9ZZZZ</name>